<proteinExistence type="predicted"/>
<keyword evidence="3" id="KW-1185">Reference proteome</keyword>
<comment type="caution">
    <text evidence="2">The sequence shown here is derived from an EMBL/GenBank/DDBJ whole genome shotgun (WGS) entry which is preliminary data.</text>
</comment>
<sequence>MSFALVVAVLLYLLHTLHASDHLCQTPNQGDSSRAVLSVPASKQKSTWCMDLSQLSRTYNGFTGPHNDDKLLNQQTFISSSNIESVTCQIDCNSLFTLSANMTSKLFDNCQNQFYSYGSRKVDGCLDIKKLSSVQMRLALGICKNYNRCQLVGSLQGDTGSKLATFKSASGRNSIGEAFNKLDDWYEEQMGHANSYMEAVEATIKNIKADAKKRINDYISRSRIGYLRLRQSFLNAIKQLNDSGSSTSDIQAMENQMNSKLKSQSNIIQSNIATFIRLTNGKISDTKIKADLYIRTEKDEINAKYILLQISIMRQSSQARAILKANSELTAAKIRALRTRVLNIDNYKKNRMKTFNAQVDLYKKPNKPEKVEQIKNNALKKLESWKTFVLNIINKNIAMLREFYSKMRLKLVEYVKRITTNTNATNKQIQNQLNRLVKENMRSIKYDKVAFAGVAKAADLITMTSNNYIKVKTEDAFASFASITDRIAKDSNQALSLLRKKLMETFRVAVAEMRKK</sequence>
<feature type="chain" id="PRO_5043946486" evidence="1">
    <location>
        <begin position="20"/>
        <end position="516"/>
    </location>
</feature>
<evidence type="ECO:0000313" key="2">
    <source>
        <dbReference type="EMBL" id="KAL0488153.1"/>
    </source>
</evidence>
<evidence type="ECO:0000256" key="1">
    <source>
        <dbReference type="SAM" id="SignalP"/>
    </source>
</evidence>
<keyword evidence="1" id="KW-0732">Signal</keyword>
<protein>
    <submittedName>
        <fullName evidence="2">Uncharacterized protein</fullName>
    </submittedName>
</protein>
<dbReference type="AlphaFoldDB" id="A0AAW2ZGM4"/>
<evidence type="ECO:0000313" key="3">
    <source>
        <dbReference type="Proteomes" id="UP001431209"/>
    </source>
</evidence>
<organism evidence="2 3">
    <name type="scientific">Acrasis kona</name>
    <dbReference type="NCBI Taxonomy" id="1008807"/>
    <lineage>
        <taxon>Eukaryota</taxon>
        <taxon>Discoba</taxon>
        <taxon>Heterolobosea</taxon>
        <taxon>Tetramitia</taxon>
        <taxon>Eutetramitia</taxon>
        <taxon>Acrasidae</taxon>
        <taxon>Acrasis</taxon>
    </lineage>
</organism>
<dbReference type="EMBL" id="JAOPGA020001408">
    <property type="protein sequence ID" value="KAL0488153.1"/>
    <property type="molecule type" value="Genomic_DNA"/>
</dbReference>
<accession>A0AAW2ZGM4</accession>
<dbReference type="Proteomes" id="UP001431209">
    <property type="component" value="Unassembled WGS sequence"/>
</dbReference>
<name>A0AAW2ZGM4_9EUKA</name>
<gene>
    <name evidence="2" type="ORF">AKO1_008934</name>
</gene>
<reference evidence="2 3" key="1">
    <citation type="submission" date="2024-03" db="EMBL/GenBank/DDBJ databases">
        <title>The Acrasis kona genome and developmental transcriptomes reveal deep origins of eukaryotic multicellular pathways.</title>
        <authorList>
            <person name="Sheikh S."/>
            <person name="Fu C.-J."/>
            <person name="Brown M.W."/>
            <person name="Baldauf S.L."/>
        </authorList>
    </citation>
    <scope>NUCLEOTIDE SEQUENCE [LARGE SCALE GENOMIC DNA]</scope>
    <source>
        <strain evidence="2 3">ATCC MYA-3509</strain>
    </source>
</reference>
<feature type="signal peptide" evidence="1">
    <location>
        <begin position="1"/>
        <end position="19"/>
    </location>
</feature>